<feature type="non-terminal residue" evidence="2">
    <location>
        <position position="122"/>
    </location>
</feature>
<feature type="compositionally biased region" description="Basic and acidic residues" evidence="1">
    <location>
        <begin position="93"/>
        <end position="122"/>
    </location>
</feature>
<sequence>MNIHEAANADQNEAEHDDPSRPHPLHQRRGHERHRELNQAIGNHGESDFAGIVAVQLGKIVRHQEHHAEHHRAKGELHEAREPKIITAEQPQIDERRGGAQLDHDEQQKAGRGEDRGLNDER</sequence>
<evidence type="ECO:0000313" key="3">
    <source>
        <dbReference type="Proteomes" id="UP000287033"/>
    </source>
</evidence>
<accession>A0A401U110</accession>
<dbReference type="EMBL" id="BEZZ01241647">
    <property type="protein sequence ID" value="GCC48546.1"/>
    <property type="molecule type" value="Genomic_DNA"/>
</dbReference>
<comment type="caution">
    <text evidence="2">The sequence shown here is derived from an EMBL/GenBank/DDBJ whole genome shotgun (WGS) entry which is preliminary data.</text>
</comment>
<feature type="compositionally biased region" description="Basic and acidic residues" evidence="1">
    <location>
        <begin position="62"/>
        <end position="84"/>
    </location>
</feature>
<organism evidence="2 3">
    <name type="scientific">Chiloscyllium punctatum</name>
    <name type="common">Brownbanded bambooshark</name>
    <name type="synonym">Hemiscyllium punctatum</name>
    <dbReference type="NCBI Taxonomy" id="137246"/>
    <lineage>
        <taxon>Eukaryota</taxon>
        <taxon>Metazoa</taxon>
        <taxon>Chordata</taxon>
        <taxon>Craniata</taxon>
        <taxon>Vertebrata</taxon>
        <taxon>Chondrichthyes</taxon>
        <taxon>Elasmobranchii</taxon>
        <taxon>Galeomorphii</taxon>
        <taxon>Galeoidea</taxon>
        <taxon>Orectolobiformes</taxon>
        <taxon>Hemiscylliidae</taxon>
        <taxon>Chiloscyllium</taxon>
    </lineage>
</organism>
<dbReference type="Proteomes" id="UP000287033">
    <property type="component" value="Unassembled WGS sequence"/>
</dbReference>
<feature type="region of interest" description="Disordered" evidence="1">
    <location>
        <begin position="61"/>
        <end position="122"/>
    </location>
</feature>
<proteinExistence type="predicted"/>
<evidence type="ECO:0000256" key="1">
    <source>
        <dbReference type="SAM" id="MobiDB-lite"/>
    </source>
</evidence>
<dbReference type="AlphaFoldDB" id="A0A401U110"/>
<evidence type="ECO:0000313" key="2">
    <source>
        <dbReference type="EMBL" id="GCC48546.1"/>
    </source>
</evidence>
<name>A0A401U110_CHIPU</name>
<protein>
    <submittedName>
        <fullName evidence="2">Uncharacterized protein</fullName>
    </submittedName>
</protein>
<feature type="compositionally biased region" description="Basic residues" evidence="1">
    <location>
        <begin position="23"/>
        <end position="32"/>
    </location>
</feature>
<keyword evidence="3" id="KW-1185">Reference proteome</keyword>
<gene>
    <name evidence="2" type="ORF">chiPu_0032617</name>
</gene>
<feature type="region of interest" description="Disordered" evidence="1">
    <location>
        <begin position="1"/>
        <end position="47"/>
    </location>
</feature>
<reference evidence="2 3" key="1">
    <citation type="journal article" date="2018" name="Nat. Ecol. Evol.">
        <title>Shark genomes provide insights into elasmobranch evolution and the origin of vertebrates.</title>
        <authorList>
            <person name="Hara Y"/>
            <person name="Yamaguchi K"/>
            <person name="Onimaru K"/>
            <person name="Kadota M"/>
            <person name="Koyanagi M"/>
            <person name="Keeley SD"/>
            <person name="Tatsumi K"/>
            <person name="Tanaka K"/>
            <person name="Motone F"/>
            <person name="Kageyama Y"/>
            <person name="Nozu R"/>
            <person name="Adachi N"/>
            <person name="Nishimura O"/>
            <person name="Nakagawa R"/>
            <person name="Tanegashima C"/>
            <person name="Kiyatake I"/>
            <person name="Matsumoto R"/>
            <person name="Murakumo K"/>
            <person name="Nishida K"/>
            <person name="Terakita A"/>
            <person name="Kuratani S"/>
            <person name="Sato K"/>
            <person name="Hyodo S Kuraku.S."/>
        </authorList>
    </citation>
    <scope>NUCLEOTIDE SEQUENCE [LARGE SCALE GENOMIC DNA]</scope>
</reference>